<evidence type="ECO:0000256" key="4">
    <source>
        <dbReference type="ARBA" id="ARBA00022989"/>
    </source>
</evidence>
<dbReference type="InterPro" id="IPR050367">
    <property type="entry name" value="APC_superfamily"/>
</dbReference>
<evidence type="ECO:0000256" key="5">
    <source>
        <dbReference type="ARBA" id="ARBA00023136"/>
    </source>
</evidence>
<keyword evidence="2" id="KW-1003">Cell membrane</keyword>
<evidence type="ECO:0000256" key="3">
    <source>
        <dbReference type="ARBA" id="ARBA00022692"/>
    </source>
</evidence>
<dbReference type="Gene3D" id="1.20.1740.10">
    <property type="entry name" value="Amino acid/polyamine transporter I"/>
    <property type="match status" value="1"/>
</dbReference>
<keyword evidence="3 6" id="KW-0812">Transmembrane</keyword>
<gene>
    <name evidence="7" type="ORF">GCM10009851_18670</name>
</gene>
<comment type="subcellular location">
    <subcellularLocation>
        <location evidence="1">Cell membrane</location>
        <topology evidence="1">Multi-pass membrane protein</topology>
    </subcellularLocation>
</comment>
<keyword evidence="4 6" id="KW-1133">Transmembrane helix</keyword>
<sequence>MLSHLEITRPKHGRLAAATCGSYPEAVTAEPATALERAIADPPPVPGIGTRSPVEGLERRTVGFVDVLAQSVSAVAPSAAATTIPLLVAVVAGGGTLWALAVAMVLSLLIAGTVNQFSRRIAATGSLYTYVSRGLGTGAGFVAGTAMLVGYGFIAMFALAGAGYYLAILLGRVWPGAVSSTGLAVAMIAAMALVVVVVIVRGIRLSTRLTLLIETVSVAIILVLVVTLLVNTGGSFEWSALSLAGSTPATFAVGAVLALTAFVGFESSSALGVEARRPFAAVPRAIVWTVIVSGSLYLVATYSQIVGFGALGLDLTASASPVNDLATAYGVEWMGLLLDVSIATSFLACAIASTTALARVLFAMGREGVLPPVLGVTHRRFRTPWVAAAVAVPVVALVPIVSIALGSGLWETMQTLIVVAAAGYITAYVLVCVAAPVFLRRIGELTTGVAVRAVAAAALLSVGLVVYLVVEFAGERWLGALVFVLLMAAGCGYYLVRKRRHPWLLDTIGVYDVPVAGDVLGGGSPG</sequence>
<comment type="caution">
    <text evidence="7">The sequence shown here is derived from an EMBL/GenBank/DDBJ whole genome shotgun (WGS) entry which is preliminary data.</text>
</comment>
<feature type="transmembrane region" description="Helical" evidence="6">
    <location>
        <begin position="451"/>
        <end position="470"/>
    </location>
</feature>
<evidence type="ECO:0000313" key="8">
    <source>
        <dbReference type="Proteomes" id="UP001500929"/>
    </source>
</evidence>
<evidence type="ECO:0000256" key="2">
    <source>
        <dbReference type="ARBA" id="ARBA00022475"/>
    </source>
</evidence>
<feature type="transmembrane region" description="Helical" evidence="6">
    <location>
        <begin position="173"/>
        <end position="199"/>
    </location>
</feature>
<evidence type="ECO:0000256" key="6">
    <source>
        <dbReference type="SAM" id="Phobius"/>
    </source>
</evidence>
<dbReference type="Pfam" id="PF13520">
    <property type="entry name" value="AA_permease_2"/>
    <property type="match status" value="1"/>
</dbReference>
<keyword evidence="8" id="KW-1185">Reference proteome</keyword>
<evidence type="ECO:0000313" key="7">
    <source>
        <dbReference type="EMBL" id="GAA2233943.1"/>
    </source>
</evidence>
<evidence type="ECO:0000256" key="1">
    <source>
        <dbReference type="ARBA" id="ARBA00004651"/>
    </source>
</evidence>
<protein>
    <submittedName>
        <fullName evidence="7">APC family permease</fullName>
    </submittedName>
</protein>
<dbReference type="PANTHER" id="PTHR42770">
    <property type="entry name" value="AMINO ACID TRANSPORTER-RELATED"/>
    <property type="match status" value="1"/>
</dbReference>
<feature type="transmembrane region" description="Helical" evidence="6">
    <location>
        <begin position="333"/>
        <end position="362"/>
    </location>
</feature>
<proteinExistence type="predicted"/>
<dbReference type="PANTHER" id="PTHR42770:SF7">
    <property type="entry name" value="MEMBRANE PROTEIN"/>
    <property type="match status" value="1"/>
</dbReference>
<name>A0ABP5QF22_9MICO</name>
<feature type="transmembrane region" description="Helical" evidence="6">
    <location>
        <begin position="476"/>
        <end position="496"/>
    </location>
</feature>
<feature type="transmembrane region" description="Helical" evidence="6">
    <location>
        <begin position="211"/>
        <end position="230"/>
    </location>
</feature>
<reference evidence="8" key="1">
    <citation type="journal article" date="2019" name="Int. J. Syst. Evol. Microbiol.">
        <title>The Global Catalogue of Microorganisms (GCM) 10K type strain sequencing project: providing services to taxonomists for standard genome sequencing and annotation.</title>
        <authorList>
            <consortium name="The Broad Institute Genomics Platform"/>
            <consortium name="The Broad Institute Genome Sequencing Center for Infectious Disease"/>
            <person name="Wu L."/>
            <person name="Ma J."/>
        </authorList>
    </citation>
    <scope>NUCLEOTIDE SEQUENCE [LARGE SCALE GENOMIC DNA]</scope>
    <source>
        <strain evidence="8">JCM 16117</strain>
    </source>
</reference>
<feature type="transmembrane region" description="Helical" evidence="6">
    <location>
        <begin position="285"/>
        <end position="313"/>
    </location>
</feature>
<feature type="transmembrane region" description="Helical" evidence="6">
    <location>
        <begin position="416"/>
        <end position="439"/>
    </location>
</feature>
<organism evidence="7 8">
    <name type="scientific">Herbiconiux moechotypicola</name>
    <dbReference type="NCBI Taxonomy" id="637393"/>
    <lineage>
        <taxon>Bacteria</taxon>
        <taxon>Bacillati</taxon>
        <taxon>Actinomycetota</taxon>
        <taxon>Actinomycetes</taxon>
        <taxon>Micrococcales</taxon>
        <taxon>Microbacteriaceae</taxon>
        <taxon>Herbiconiux</taxon>
    </lineage>
</organism>
<feature type="transmembrane region" description="Helical" evidence="6">
    <location>
        <begin position="138"/>
        <end position="167"/>
    </location>
</feature>
<feature type="transmembrane region" description="Helical" evidence="6">
    <location>
        <begin position="250"/>
        <end position="273"/>
    </location>
</feature>
<feature type="transmembrane region" description="Helical" evidence="6">
    <location>
        <begin position="383"/>
        <end position="410"/>
    </location>
</feature>
<dbReference type="PIRSF" id="PIRSF006060">
    <property type="entry name" value="AA_transporter"/>
    <property type="match status" value="1"/>
</dbReference>
<dbReference type="EMBL" id="BAAAQY010000005">
    <property type="protein sequence ID" value="GAA2233943.1"/>
    <property type="molecule type" value="Genomic_DNA"/>
</dbReference>
<dbReference type="InterPro" id="IPR002293">
    <property type="entry name" value="AA/rel_permease1"/>
</dbReference>
<accession>A0ABP5QF22</accession>
<dbReference type="Proteomes" id="UP001500929">
    <property type="component" value="Unassembled WGS sequence"/>
</dbReference>
<keyword evidence="5 6" id="KW-0472">Membrane</keyword>